<feature type="region of interest" description="Disordered" evidence="1">
    <location>
        <begin position="332"/>
        <end position="392"/>
    </location>
</feature>
<evidence type="ECO:0000259" key="2">
    <source>
        <dbReference type="Pfam" id="PF01419"/>
    </source>
</evidence>
<sequence>MQIAIEEQHGANPFYTYANEKCGGATTADFDFQMDYLPKDCFAFGFVEPISVEGQKGFLQIDKRSFVQCTKMQLQPNGGSSNKLNTYGLTLSFCCPSLPQSEPGGGAVSAARINIHYAIADIYFVYAGKEKGDQKQHTHEFKLEPGEHITEIQTRYVPDVGIYSVVFKTTQGRSSEAFEGDEMEYMDPDDMKRQNFQAGRGNMIAAVKTKITDGVVGITGITKKPVNQSGKTETPSDRLTLVSLSRAPGDADTYGVTQSGQEMEACVGCEIFVWKDGTIAPDGFQAPEQRLPTVDDSVLQGRWEITFEGEAPPGAEGYVWQVTLSVDAAGRIQGDGIPHKRKKQIVHRKASVPEAPEATPLQKEKPLSIEEKVEIEELPDEDDEEVDEDPDVLAEMERERMDIEREFEGEDSDEGEPIQPRRKKKAYSESSEEECYNEDVESEQEDREVNRDTLSEAILPMYDATMEILEILENYNGDLGQVLRGYKKMFQCFK</sequence>
<feature type="non-terminal residue" evidence="3">
    <location>
        <position position="494"/>
    </location>
</feature>
<feature type="compositionally biased region" description="Basic and acidic residues" evidence="1">
    <location>
        <begin position="362"/>
        <end position="372"/>
    </location>
</feature>
<feature type="domain" description="Jacalin-type lectin" evidence="2">
    <location>
        <begin position="119"/>
        <end position="182"/>
    </location>
</feature>
<dbReference type="Pfam" id="PF01419">
    <property type="entry name" value="Jacalin"/>
    <property type="match status" value="1"/>
</dbReference>
<dbReference type="InterPro" id="IPR001229">
    <property type="entry name" value="Jacalin-like_lectin_dom"/>
</dbReference>
<comment type="caution">
    <text evidence="3">The sequence shown here is derived from an EMBL/GenBank/DDBJ whole genome shotgun (WGS) entry which is preliminary data.</text>
</comment>
<feature type="compositionally biased region" description="Acidic residues" evidence="1">
    <location>
        <begin position="430"/>
        <end position="446"/>
    </location>
</feature>
<dbReference type="Proteomes" id="UP000601435">
    <property type="component" value="Unassembled WGS sequence"/>
</dbReference>
<protein>
    <recommendedName>
        <fullName evidence="2">Jacalin-type lectin domain-containing protein</fullName>
    </recommendedName>
</protein>
<dbReference type="OrthoDB" id="435301at2759"/>
<organism evidence="3 4">
    <name type="scientific">Symbiodinium necroappetens</name>
    <dbReference type="NCBI Taxonomy" id="1628268"/>
    <lineage>
        <taxon>Eukaryota</taxon>
        <taxon>Sar</taxon>
        <taxon>Alveolata</taxon>
        <taxon>Dinophyceae</taxon>
        <taxon>Suessiales</taxon>
        <taxon>Symbiodiniaceae</taxon>
        <taxon>Symbiodinium</taxon>
    </lineage>
</organism>
<dbReference type="InterPro" id="IPR036404">
    <property type="entry name" value="Jacalin-like_lectin_dom_sf"/>
</dbReference>
<name>A0A813BQD4_9DINO</name>
<feature type="compositionally biased region" description="Acidic residues" evidence="1">
    <location>
        <begin position="373"/>
        <end position="392"/>
    </location>
</feature>
<evidence type="ECO:0000313" key="3">
    <source>
        <dbReference type="EMBL" id="CAE7918341.1"/>
    </source>
</evidence>
<feature type="region of interest" description="Disordered" evidence="1">
    <location>
        <begin position="404"/>
        <end position="449"/>
    </location>
</feature>
<evidence type="ECO:0000256" key="1">
    <source>
        <dbReference type="SAM" id="MobiDB-lite"/>
    </source>
</evidence>
<dbReference type="Gene3D" id="2.100.10.30">
    <property type="entry name" value="Jacalin-like lectin domain"/>
    <property type="match status" value="1"/>
</dbReference>
<feature type="compositionally biased region" description="Acidic residues" evidence="1">
    <location>
        <begin position="407"/>
        <end position="416"/>
    </location>
</feature>
<dbReference type="AlphaFoldDB" id="A0A813BQD4"/>
<keyword evidence="4" id="KW-1185">Reference proteome</keyword>
<accession>A0A813BQD4</accession>
<dbReference type="SUPFAM" id="SSF51101">
    <property type="entry name" value="Mannose-binding lectins"/>
    <property type="match status" value="1"/>
</dbReference>
<proteinExistence type="predicted"/>
<dbReference type="EMBL" id="CAJNJA010076719">
    <property type="protein sequence ID" value="CAE7918341.1"/>
    <property type="molecule type" value="Genomic_DNA"/>
</dbReference>
<evidence type="ECO:0000313" key="4">
    <source>
        <dbReference type="Proteomes" id="UP000601435"/>
    </source>
</evidence>
<feature type="compositionally biased region" description="Basic residues" evidence="1">
    <location>
        <begin position="339"/>
        <end position="350"/>
    </location>
</feature>
<reference evidence="3" key="1">
    <citation type="submission" date="2021-02" db="EMBL/GenBank/DDBJ databases">
        <authorList>
            <person name="Dougan E. K."/>
            <person name="Rhodes N."/>
            <person name="Thang M."/>
            <person name="Chan C."/>
        </authorList>
    </citation>
    <scope>NUCLEOTIDE SEQUENCE</scope>
</reference>
<gene>
    <name evidence="3" type="ORF">SNEC2469_LOCUS31538</name>
</gene>